<dbReference type="SUPFAM" id="SSF55785">
    <property type="entry name" value="PYP-like sensor domain (PAS domain)"/>
    <property type="match status" value="1"/>
</dbReference>
<feature type="domain" description="PAS" evidence="2">
    <location>
        <begin position="74"/>
        <end position="109"/>
    </location>
</feature>
<dbReference type="InterPro" id="IPR000014">
    <property type="entry name" value="PAS"/>
</dbReference>
<dbReference type="AlphaFoldDB" id="A0A502E471"/>
<dbReference type="PROSITE" id="PS50112">
    <property type="entry name" value="PAS"/>
    <property type="match status" value="1"/>
</dbReference>
<dbReference type="SMART" id="SM00091">
    <property type="entry name" value="PAS"/>
    <property type="match status" value="1"/>
</dbReference>
<evidence type="ECO:0000313" key="4">
    <source>
        <dbReference type="Proteomes" id="UP000320095"/>
    </source>
</evidence>
<reference evidence="3 4" key="1">
    <citation type="journal article" date="2019" name="Environ. Microbiol.">
        <title>Species interactions and distinct microbial communities in high Arctic permafrost affected cryosols are associated with the CH4 and CO2 gas fluxes.</title>
        <authorList>
            <person name="Altshuler I."/>
            <person name="Hamel J."/>
            <person name="Turney S."/>
            <person name="Magnuson E."/>
            <person name="Levesque R."/>
            <person name="Greer C."/>
            <person name="Whyte L.G."/>
        </authorList>
    </citation>
    <scope>NUCLEOTIDE SEQUENCE [LARGE SCALE GENOMIC DNA]</scope>
    <source>
        <strain evidence="3 4">S5.20</strain>
    </source>
</reference>
<feature type="compositionally biased region" description="Basic and acidic residues" evidence="1">
    <location>
        <begin position="36"/>
        <end position="56"/>
    </location>
</feature>
<proteinExistence type="predicted"/>
<gene>
    <name evidence="3" type="ORF">EAH80_19355</name>
</gene>
<dbReference type="NCBIfam" id="TIGR00229">
    <property type="entry name" value="sensory_box"/>
    <property type="match status" value="1"/>
</dbReference>
<feature type="region of interest" description="Disordered" evidence="1">
    <location>
        <begin position="1"/>
        <end position="59"/>
    </location>
</feature>
<dbReference type="InterPro" id="IPR035965">
    <property type="entry name" value="PAS-like_dom_sf"/>
</dbReference>
<name>A0A502E471_9MYCO</name>
<evidence type="ECO:0000259" key="2">
    <source>
        <dbReference type="PROSITE" id="PS50112"/>
    </source>
</evidence>
<dbReference type="Proteomes" id="UP000320095">
    <property type="component" value="Unassembled WGS sequence"/>
</dbReference>
<organism evidence="3 4">
    <name type="scientific">Mycolicibacterium hodleri</name>
    <dbReference type="NCBI Taxonomy" id="49897"/>
    <lineage>
        <taxon>Bacteria</taxon>
        <taxon>Bacillati</taxon>
        <taxon>Actinomycetota</taxon>
        <taxon>Actinomycetes</taxon>
        <taxon>Mycobacteriales</taxon>
        <taxon>Mycobacteriaceae</taxon>
        <taxon>Mycolicibacterium</taxon>
    </lineage>
</organism>
<dbReference type="EMBL" id="RCZG01000008">
    <property type="protein sequence ID" value="TPG32433.1"/>
    <property type="molecule type" value="Genomic_DNA"/>
</dbReference>
<sequence length="183" mass="20262">MWLSHKPKWERPNGEPGIEVFGGADGDAEQSSAGERLAETPDTFRETERADRRRNAPAELTPDEVLRNLPALVVLERIPVPVVAIDHHGHILFVNLAFATMLGRTRAALRRLSVWHILQAPSAGAVSALELIHIHAETLVELQHADGWIVRAVMSRSALQRKSDTVALVAFHDLTEQLWAGKT</sequence>
<protein>
    <submittedName>
        <fullName evidence="3">PAS domain S-box protein</fullName>
    </submittedName>
</protein>
<accession>A0A502E471</accession>
<comment type="caution">
    <text evidence="3">The sequence shown here is derived from an EMBL/GenBank/DDBJ whole genome shotgun (WGS) entry which is preliminary data.</text>
</comment>
<keyword evidence="4" id="KW-1185">Reference proteome</keyword>
<dbReference type="OrthoDB" id="4722718at2"/>
<dbReference type="Gene3D" id="3.30.450.20">
    <property type="entry name" value="PAS domain"/>
    <property type="match status" value="1"/>
</dbReference>
<evidence type="ECO:0000313" key="3">
    <source>
        <dbReference type="EMBL" id="TPG32433.1"/>
    </source>
</evidence>
<evidence type="ECO:0000256" key="1">
    <source>
        <dbReference type="SAM" id="MobiDB-lite"/>
    </source>
</evidence>
<dbReference type="Pfam" id="PF13426">
    <property type="entry name" value="PAS_9"/>
    <property type="match status" value="1"/>
</dbReference>
<dbReference type="CDD" id="cd00130">
    <property type="entry name" value="PAS"/>
    <property type="match status" value="1"/>
</dbReference>